<dbReference type="EMBL" id="AP021779">
    <property type="protein sequence ID" value="BBN70170.1"/>
    <property type="molecule type" value="Genomic_DNA"/>
</dbReference>
<evidence type="ECO:0000313" key="1">
    <source>
        <dbReference type="EMBL" id="BBN70170.1"/>
    </source>
</evidence>
<proteinExistence type="predicted"/>
<organism evidence="1">
    <name type="scientific">Prunus dulcis</name>
    <name type="common">Almond</name>
    <name type="synonym">Amygdalus dulcis</name>
    <dbReference type="NCBI Taxonomy" id="3755"/>
    <lineage>
        <taxon>Eukaryota</taxon>
        <taxon>Viridiplantae</taxon>
        <taxon>Streptophyta</taxon>
        <taxon>Embryophyta</taxon>
        <taxon>Tracheophyta</taxon>
        <taxon>Spermatophyta</taxon>
        <taxon>Magnoliopsida</taxon>
        <taxon>eudicotyledons</taxon>
        <taxon>Gunneridae</taxon>
        <taxon>Pentapetalae</taxon>
        <taxon>rosids</taxon>
        <taxon>fabids</taxon>
        <taxon>Rosales</taxon>
        <taxon>Rosaceae</taxon>
        <taxon>Amygdaloideae</taxon>
        <taxon>Amygdaleae</taxon>
        <taxon>Prunus</taxon>
    </lineage>
</organism>
<sequence>MTFSFNAGVVLPPITKRPAGRPPTKRIKVDLTLLSIKLKKFTEIAMEYSHAFMNLLKQSEEENKENSIPRLTVLDYGILQKNRSNTK</sequence>
<dbReference type="AlphaFoldDB" id="A0A5H2YG11"/>
<accession>A0A5H2YG11</accession>
<gene>
    <name evidence="1" type="ORF">Prudu_1442S000100</name>
</gene>
<name>A0A5H2YG11_PRUDU</name>
<protein>
    <submittedName>
        <fullName evidence="1">Non-intrinsic ABC protein 12</fullName>
    </submittedName>
</protein>
<reference evidence="1" key="1">
    <citation type="journal article" date="2019" name="Science">
        <title>Mutation of a bHLH transcription factor allowed almond domestication.</title>
        <authorList>
            <person name="Sanchez-Perez R."/>
            <person name="Pavan S."/>
            <person name="Mazzeo R."/>
            <person name="Moldovan C."/>
            <person name="Aiese Cigliano R."/>
            <person name="Del Cueto J."/>
            <person name="Ricciardi F."/>
            <person name="Lotti C."/>
            <person name="Ricciardi L."/>
            <person name="Dicenta F."/>
            <person name="Lopez-Marques R.L."/>
            <person name="Lindberg Moller B."/>
        </authorList>
    </citation>
    <scope>NUCLEOTIDE SEQUENCE</scope>
</reference>